<evidence type="ECO:0000313" key="2">
    <source>
        <dbReference type="EMBL" id="CAB4956025.1"/>
    </source>
</evidence>
<dbReference type="Gene3D" id="2.120.10.30">
    <property type="entry name" value="TolB, C-terminal domain"/>
    <property type="match status" value="1"/>
</dbReference>
<feature type="transmembrane region" description="Helical" evidence="1">
    <location>
        <begin position="400"/>
        <end position="418"/>
    </location>
</feature>
<proteinExistence type="predicted"/>
<gene>
    <name evidence="2" type="ORF">UFOPK3662_02880</name>
</gene>
<dbReference type="AlphaFoldDB" id="A0A6J7KKQ9"/>
<keyword evidence="1" id="KW-0472">Membrane</keyword>
<name>A0A6J7KKQ9_9ZZZZ</name>
<dbReference type="EMBL" id="CAFBMW010000028">
    <property type="protein sequence ID" value="CAB4956025.1"/>
    <property type="molecule type" value="Genomic_DNA"/>
</dbReference>
<protein>
    <submittedName>
        <fullName evidence="2">Unannotated protein</fullName>
    </submittedName>
</protein>
<keyword evidence="1" id="KW-1133">Transmembrane helix</keyword>
<organism evidence="2">
    <name type="scientific">freshwater metagenome</name>
    <dbReference type="NCBI Taxonomy" id="449393"/>
    <lineage>
        <taxon>unclassified sequences</taxon>
        <taxon>metagenomes</taxon>
        <taxon>ecological metagenomes</taxon>
    </lineage>
</organism>
<accession>A0A6J7KKQ9</accession>
<dbReference type="SUPFAM" id="SSF82171">
    <property type="entry name" value="DPP6 N-terminal domain-like"/>
    <property type="match status" value="1"/>
</dbReference>
<evidence type="ECO:0000256" key="1">
    <source>
        <dbReference type="SAM" id="Phobius"/>
    </source>
</evidence>
<sequence length="426" mass="44463">MSDDLRTRMHHVADEVTPLPVSADLWRRGRAARRRAQALAVAAVLVVLASVGGGVALWSAPDREARTASGEVPEGGAIPSRIEDIPEDLEVTTDLAVGRASVAFISGSDDPVVITAVDGVPHRLELPGWDPAWVALALSPDGRTLAHQQAVDGRTQVALLDLETGRSTPLVVHTGDELKLDGLSWSPRGTWLAWVASAVGQTPPYAGQVRPSGEESRRVSPPSNVVAVAVADDGTSALGRVRGGILLWRAGADLERVPGSVPGSAGAFSPAGSQLALGTAPGTASYTLDVPNQNVVAHPFPDGTLGEAVVRPLGWMDDRLQVLLAQQLDGDPGELVVTTPEVDDTSTWRRSVGAVDADVASSVSLAVDLVPDLDGTSSQELTHDFGDTADDPPTPLGIELSLFIGLGVAAAIALLLALRRLWRRLT</sequence>
<dbReference type="InterPro" id="IPR011042">
    <property type="entry name" value="6-blade_b-propeller_TolB-like"/>
</dbReference>
<reference evidence="2" key="1">
    <citation type="submission" date="2020-05" db="EMBL/GenBank/DDBJ databases">
        <authorList>
            <person name="Chiriac C."/>
            <person name="Salcher M."/>
            <person name="Ghai R."/>
            <person name="Kavagutti S V."/>
        </authorList>
    </citation>
    <scope>NUCLEOTIDE SEQUENCE</scope>
</reference>
<keyword evidence="1" id="KW-0812">Transmembrane</keyword>
<feature type="transmembrane region" description="Helical" evidence="1">
    <location>
        <begin position="38"/>
        <end position="58"/>
    </location>
</feature>